<organism evidence="13">
    <name type="scientific">anaerobic digester metagenome</name>
    <dbReference type="NCBI Taxonomy" id="1263854"/>
    <lineage>
        <taxon>unclassified sequences</taxon>
        <taxon>metagenomes</taxon>
        <taxon>ecological metagenomes</taxon>
    </lineage>
</organism>
<dbReference type="InterPro" id="IPR036397">
    <property type="entry name" value="RNaseH_sf"/>
</dbReference>
<dbReference type="GO" id="GO:0043137">
    <property type="term" value="P:DNA replication, removal of RNA primer"/>
    <property type="evidence" value="ECO:0007669"/>
    <property type="project" value="TreeGrafter"/>
</dbReference>
<dbReference type="AlphaFoldDB" id="A0A485M3C4"/>
<dbReference type="Pfam" id="PF01693">
    <property type="entry name" value="Cauli_VI"/>
    <property type="match status" value="1"/>
</dbReference>
<keyword evidence="7" id="KW-0479">Metal-binding</keyword>
<proteinExistence type="inferred from homology"/>
<comment type="catalytic activity">
    <reaction evidence="1">
        <text>Endonucleolytic cleavage to 5'-phosphomonoester.</text>
        <dbReference type="EC" id="3.1.26.4"/>
    </reaction>
</comment>
<dbReference type="InterPro" id="IPR012337">
    <property type="entry name" value="RNaseH-like_sf"/>
</dbReference>
<dbReference type="NCBIfam" id="NF001236">
    <property type="entry name" value="PRK00203.1"/>
    <property type="match status" value="1"/>
</dbReference>
<evidence type="ECO:0000256" key="3">
    <source>
        <dbReference type="ARBA" id="ARBA00005300"/>
    </source>
</evidence>
<sequence>MTKTAKRFYVVLKGLNPGIYDVWAGSGGAEEQVKSFPGAVYKGFATREEALEYAARSGYPNLPDRTTGRHPEAPQPLARREHGEEPASPEHRTTGQGVVIYADGGSINNPGPGGYGVIIREGNAMRELSGGFRHTTNNRMELTAVIEGLKSLEGDPKRPVSVYTDSRYVVDGMSRGWAKKWKKQGWMRDARHRAENIDLWSVLLDLSERYQPRFVWMKGHAGIPENERCDALAKQAALRPDLPPDHAFEKGETGVNQPTLF</sequence>
<evidence type="ECO:0000256" key="7">
    <source>
        <dbReference type="ARBA" id="ARBA00022723"/>
    </source>
</evidence>
<feature type="region of interest" description="Disordered" evidence="11">
    <location>
        <begin position="57"/>
        <end position="95"/>
    </location>
</feature>
<dbReference type="PANTHER" id="PTHR10642">
    <property type="entry name" value="RIBONUCLEASE H1"/>
    <property type="match status" value="1"/>
</dbReference>
<accession>A0A485M3C4</accession>
<dbReference type="SUPFAM" id="SSF55658">
    <property type="entry name" value="L9 N-domain-like"/>
    <property type="match status" value="1"/>
</dbReference>
<comment type="subunit">
    <text evidence="4">Monomer.</text>
</comment>
<keyword evidence="10" id="KW-0460">Magnesium</keyword>
<dbReference type="GO" id="GO:0004523">
    <property type="term" value="F:RNA-DNA hybrid ribonuclease activity"/>
    <property type="evidence" value="ECO:0007669"/>
    <property type="project" value="UniProtKB-EC"/>
</dbReference>
<dbReference type="Pfam" id="PF00075">
    <property type="entry name" value="RNase_H"/>
    <property type="match status" value="1"/>
</dbReference>
<evidence type="ECO:0000256" key="4">
    <source>
        <dbReference type="ARBA" id="ARBA00011245"/>
    </source>
</evidence>
<dbReference type="PANTHER" id="PTHR10642:SF26">
    <property type="entry name" value="RIBONUCLEASE H1"/>
    <property type="match status" value="1"/>
</dbReference>
<evidence type="ECO:0000256" key="1">
    <source>
        <dbReference type="ARBA" id="ARBA00000077"/>
    </source>
</evidence>
<reference evidence="13" key="1">
    <citation type="submission" date="2019-03" db="EMBL/GenBank/DDBJ databases">
        <authorList>
            <person name="Hao L."/>
        </authorList>
    </citation>
    <scope>NUCLEOTIDE SEQUENCE</scope>
</reference>
<dbReference type="InterPro" id="IPR002156">
    <property type="entry name" value="RNaseH_domain"/>
</dbReference>
<dbReference type="EC" id="3.1.26.4" evidence="5"/>
<dbReference type="Gene3D" id="3.40.970.10">
    <property type="entry name" value="Ribonuclease H1, N-terminal domain"/>
    <property type="match status" value="1"/>
</dbReference>
<evidence type="ECO:0000256" key="6">
    <source>
        <dbReference type="ARBA" id="ARBA00022722"/>
    </source>
</evidence>
<dbReference type="InterPro" id="IPR011320">
    <property type="entry name" value="RNase_H1_N"/>
</dbReference>
<evidence type="ECO:0000256" key="5">
    <source>
        <dbReference type="ARBA" id="ARBA00012180"/>
    </source>
</evidence>
<evidence type="ECO:0000256" key="10">
    <source>
        <dbReference type="ARBA" id="ARBA00022842"/>
    </source>
</evidence>
<dbReference type="EMBL" id="CAADRM010000105">
    <property type="protein sequence ID" value="VFU15407.1"/>
    <property type="molecule type" value="Genomic_DNA"/>
</dbReference>
<dbReference type="Gene3D" id="3.30.420.10">
    <property type="entry name" value="Ribonuclease H-like superfamily/Ribonuclease H"/>
    <property type="match status" value="1"/>
</dbReference>
<gene>
    <name evidence="13" type="primary">rnhA</name>
    <name evidence="13" type="ORF">SCFA_410053</name>
</gene>
<dbReference type="HAMAP" id="MF_00042">
    <property type="entry name" value="RNase_H"/>
    <property type="match status" value="1"/>
</dbReference>
<keyword evidence="8" id="KW-0255">Endonuclease</keyword>
<keyword evidence="9 13" id="KW-0378">Hydrolase</keyword>
<dbReference type="InterPro" id="IPR022892">
    <property type="entry name" value="RNaseHI"/>
</dbReference>
<evidence type="ECO:0000259" key="12">
    <source>
        <dbReference type="PROSITE" id="PS50879"/>
    </source>
</evidence>
<dbReference type="SUPFAM" id="SSF53098">
    <property type="entry name" value="Ribonuclease H-like"/>
    <property type="match status" value="1"/>
</dbReference>
<evidence type="ECO:0000313" key="13">
    <source>
        <dbReference type="EMBL" id="VFU15407.1"/>
    </source>
</evidence>
<dbReference type="PIRSF" id="PIRSF036852">
    <property type="entry name" value="Ribonuclease_H1_euk"/>
    <property type="match status" value="1"/>
</dbReference>
<dbReference type="InterPro" id="IPR050092">
    <property type="entry name" value="RNase_H"/>
</dbReference>
<evidence type="ECO:0000256" key="8">
    <source>
        <dbReference type="ARBA" id="ARBA00022759"/>
    </source>
</evidence>
<dbReference type="InterPro" id="IPR009027">
    <property type="entry name" value="Ribosomal_bL9/RNase_H1_N"/>
</dbReference>
<dbReference type="PROSITE" id="PS50879">
    <property type="entry name" value="RNASE_H_1"/>
    <property type="match status" value="1"/>
</dbReference>
<name>A0A485M3C4_9ZZZZ</name>
<dbReference type="InterPro" id="IPR037056">
    <property type="entry name" value="RNase_H1_N_sf"/>
</dbReference>
<evidence type="ECO:0000256" key="9">
    <source>
        <dbReference type="ARBA" id="ARBA00022801"/>
    </source>
</evidence>
<comment type="similarity">
    <text evidence="3">Belongs to the RNase H family.</text>
</comment>
<keyword evidence="6" id="KW-0540">Nuclease</keyword>
<evidence type="ECO:0000256" key="11">
    <source>
        <dbReference type="SAM" id="MobiDB-lite"/>
    </source>
</evidence>
<dbReference type="InterPro" id="IPR017067">
    <property type="entry name" value="RNase_H1_euk"/>
</dbReference>
<feature type="compositionally biased region" description="Basic and acidic residues" evidence="11">
    <location>
        <begin position="66"/>
        <end position="93"/>
    </location>
</feature>
<dbReference type="CDD" id="cd09278">
    <property type="entry name" value="RNase_HI_prokaryote_like"/>
    <property type="match status" value="1"/>
</dbReference>
<comment type="cofactor">
    <cofactor evidence="2">
        <name>Mg(2+)</name>
        <dbReference type="ChEBI" id="CHEBI:18420"/>
    </cofactor>
</comment>
<feature type="domain" description="RNase H type-1" evidence="12">
    <location>
        <begin position="94"/>
        <end position="238"/>
    </location>
</feature>
<evidence type="ECO:0000256" key="2">
    <source>
        <dbReference type="ARBA" id="ARBA00001946"/>
    </source>
</evidence>
<dbReference type="GO" id="GO:0003676">
    <property type="term" value="F:nucleic acid binding"/>
    <property type="evidence" value="ECO:0007669"/>
    <property type="project" value="InterPro"/>
</dbReference>
<protein>
    <recommendedName>
        <fullName evidence="5">ribonuclease H</fullName>
        <ecNumber evidence="5">3.1.26.4</ecNumber>
    </recommendedName>
</protein>
<dbReference type="GO" id="GO:0000287">
    <property type="term" value="F:magnesium ion binding"/>
    <property type="evidence" value="ECO:0007669"/>
    <property type="project" value="InterPro"/>
</dbReference>